<dbReference type="Gene3D" id="3.50.4.10">
    <property type="entry name" value="Hepatocyte Growth Factor"/>
    <property type="match status" value="1"/>
</dbReference>
<dbReference type="Gene3D" id="2.90.10.10">
    <property type="entry name" value="Bulb-type lectin domain"/>
    <property type="match status" value="1"/>
</dbReference>
<keyword evidence="4" id="KW-1015">Disulfide bond</keyword>
<dbReference type="InParanoid" id="A0A251TSR7"/>
<dbReference type="InterPro" id="IPR000742">
    <property type="entry name" value="EGF"/>
</dbReference>
<dbReference type="Gramene" id="mRNA:HanXRQr2_Chr09g0380191">
    <property type="protein sequence ID" value="CDS:HanXRQr2_Chr09g0380191.1"/>
    <property type="gene ID" value="HanXRQr2_Chr09g0380191"/>
</dbReference>
<keyword evidence="13" id="KW-0723">Serine/threonine-protein kinase</keyword>
<evidence type="ECO:0000256" key="5">
    <source>
        <dbReference type="ARBA" id="ARBA00023180"/>
    </source>
</evidence>
<keyword evidence="13" id="KW-0418">Kinase</keyword>
<dbReference type="Pfam" id="PF01453">
    <property type="entry name" value="B_lectin"/>
    <property type="match status" value="1"/>
</dbReference>
<evidence type="ECO:0000259" key="11">
    <source>
        <dbReference type="PROSITE" id="PS50927"/>
    </source>
</evidence>
<proteinExistence type="predicted"/>
<dbReference type="EC" id="2.7.11.1" evidence="2"/>
<feature type="chain" id="PRO_5013349790" description="non-specific serine/threonine protein kinase" evidence="9">
    <location>
        <begin position="25"/>
        <end position="433"/>
    </location>
</feature>
<evidence type="ECO:0000256" key="7">
    <source>
        <dbReference type="ARBA" id="ARBA00048679"/>
    </source>
</evidence>
<dbReference type="SUPFAM" id="SSF51110">
    <property type="entry name" value="alpha-D-mannose-specific plant lectins"/>
    <property type="match status" value="1"/>
</dbReference>
<dbReference type="InterPro" id="IPR036426">
    <property type="entry name" value="Bulb-type_lectin_dom_sf"/>
</dbReference>
<dbReference type="PIRSF" id="PIRSF002686">
    <property type="entry name" value="SLG"/>
    <property type="match status" value="1"/>
</dbReference>
<comment type="function">
    <text evidence="1">Involved in sporophytic self-incompatibility system (the inability of flowering plants to achieve self-fertilization).</text>
</comment>
<comment type="catalytic activity">
    <reaction evidence="6">
        <text>L-threonyl-[protein] + ATP = O-phospho-L-threonyl-[protein] + ADP + H(+)</text>
        <dbReference type="Rhea" id="RHEA:46608"/>
        <dbReference type="Rhea" id="RHEA-COMP:11060"/>
        <dbReference type="Rhea" id="RHEA-COMP:11605"/>
        <dbReference type="ChEBI" id="CHEBI:15378"/>
        <dbReference type="ChEBI" id="CHEBI:30013"/>
        <dbReference type="ChEBI" id="CHEBI:30616"/>
        <dbReference type="ChEBI" id="CHEBI:61977"/>
        <dbReference type="ChEBI" id="CHEBI:456216"/>
        <dbReference type="EC" id="2.7.11.1"/>
    </reaction>
</comment>
<reference evidence="14" key="2">
    <citation type="submission" date="2017-02" db="EMBL/GenBank/DDBJ databases">
        <title>Sunflower complete genome.</title>
        <authorList>
            <person name="Langlade N."/>
            <person name="Munos S."/>
        </authorList>
    </citation>
    <scope>NUCLEOTIDE SEQUENCE [LARGE SCALE GENOMIC DNA]</scope>
    <source>
        <tissue evidence="14">Leaves</tissue>
    </source>
</reference>
<dbReference type="InterPro" id="IPR001480">
    <property type="entry name" value="Bulb-type_lectin_dom"/>
</dbReference>
<dbReference type="OMA" id="ECETECR"/>
<dbReference type="EMBL" id="MNCJ02000324">
    <property type="protein sequence ID" value="KAF5790190.1"/>
    <property type="molecule type" value="Genomic_DNA"/>
</dbReference>
<feature type="domain" description="Bulb-type lectin" evidence="11">
    <location>
        <begin position="25"/>
        <end position="151"/>
    </location>
</feature>
<reference evidence="13 15" key="1">
    <citation type="journal article" date="2017" name="Nature">
        <title>The sunflower genome provides insights into oil metabolism, flowering and Asterid evolution.</title>
        <authorList>
            <person name="Badouin H."/>
            <person name="Gouzy J."/>
            <person name="Grassa C.J."/>
            <person name="Murat F."/>
            <person name="Staton S.E."/>
            <person name="Cottret L."/>
            <person name="Lelandais-Briere C."/>
            <person name="Owens G.L."/>
            <person name="Carrere S."/>
            <person name="Mayjonade B."/>
            <person name="Legrand L."/>
            <person name="Gill N."/>
            <person name="Kane N.C."/>
            <person name="Bowers J.E."/>
            <person name="Hubner S."/>
            <person name="Bellec A."/>
            <person name="Berard A."/>
            <person name="Berges H."/>
            <person name="Blanchet N."/>
            <person name="Boniface M.C."/>
            <person name="Brunel D."/>
            <person name="Catrice O."/>
            <person name="Chaidir N."/>
            <person name="Claudel C."/>
            <person name="Donnadieu C."/>
            <person name="Faraut T."/>
            <person name="Fievet G."/>
            <person name="Helmstetter N."/>
            <person name="King M."/>
            <person name="Knapp S.J."/>
            <person name="Lai Z."/>
            <person name="Le Paslier M.C."/>
            <person name="Lippi Y."/>
            <person name="Lorenzon L."/>
            <person name="Mandel J.R."/>
            <person name="Marage G."/>
            <person name="Marchand G."/>
            <person name="Marquand E."/>
            <person name="Bret-Mestries E."/>
            <person name="Morien E."/>
            <person name="Nambeesan S."/>
            <person name="Nguyen T."/>
            <person name="Pegot-Espagnet P."/>
            <person name="Pouilly N."/>
            <person name="Raftis F."/>
            <person name="Sallet E."/>
            <person name="Schiex T."/>
            <person name="Thomas J."/>
            <person name="Vandecasteele C."/>
            <person name="Vares D."/>
            <person name="Vear F."/>
            <person name="Vautrin S."/>
            <person name="Crespi M."/>
            <person name="Mangin B."/>
            <person name="Burke J.M."/>
            <person name="Salse J."/>
            <person name="Munos S."/>
            <person name="Vincourt P."/>
            <person name="Rieseberg L.H."/>
            <person name="Langlade N.B."/>
        </authorList>
    </citation>
    <scope>NUCLEOTIDE SEQUENCE [LARGE SCALE GENOMIC DNA]</scope>
    <source>
        <strain evidence="15">cv. SF193</strain>
        <tissue evidence="13">Leaves</tissue>
    </source>
</reference>
<evidence type="ECO:0000313" key="14">
    <source>
        <dbReference type="EMBL" id="OTG14170.1"/>
    </source>
</evidence>
<dbReference type="PANTHER" id="PTHR32444">
    <property type="entry name" value="BULB-TYPE LECTIN DOMAIN-CONTAINING PROTEIN"/>
    <property type="match status" value="1"/>
</dbReference>
<dbReference type="FunFam" id="2.90.10.10:FF:000004">
    <property type="entry name" value="G-type lectin S-receptor-like serine/threonine-protein kinase"/>
    <property type="match status" value="1"/>
</dbReference>
<dbReference type="PANTHER" id="PTHR32444:SF232">
    <property type="entry name" value="S-LOCUS GLYCOPROTEIN"/>
    <property type="match status" value="1"/>
</dbReference>
<name>A0A251TSR7_HELAN</name>
<evidence type="ECO:0000313" key="15">
    <source>
        <dbReference type="Proteomes" id="UP000215914"/>
    </source>
</evidence>
<sequence length="433" mass="48093">MMESLTIFLLFFRALCSMLTSSIAVDTLSPNQLIRDGDTIFSSGGMFELGFFSPGNSNNRYLGIWYKNVSNGTVVWVANRDTPLNTASGLLRVSSNGILRLVSIGNNTNSTIWSSSFSSSSNGTNSVAQLLDNGNLVIREGNRIIWQSYDYPGDTYLPGMKVGKDLITGVDRKWTSWNSLDDPSPGRYVLWMDTNGFPQIFVNRSLVLHTRFGPWNGVRFSGMPSLTTNPTAVNEFVINEKEIYYMIKADSAVVSRIHLNPEGDLTRMNWVNSTQSWLTILVTAPSDSCSPYGICGPYGTCNTRNFPICSCLEGFVPKRPEEWNAGAWSSGCVPRTPLDCGNGNENGFKRLSGVKLPDTRSSWYDSSTNIGECETECRSNCSCTAYADLDIRNGGSGCLLWFDELVDIREYNETQVLYIRMARSELTSKHPLF</sequence>
<feature type="signal peptide" evidence="9">
    <location>
        <begin position="1"/>
        <end position="24"/>
    </location>
</feature>
<protein>
    <recommendedName>
        <fullName evidence="2">non-specific serine/threonine protein kinase</fullName>
        <ecNumber evidence="2">2.7.11.1</ecNumber>
    </recommendedName>
</protein>
<dbReference type="AlphaFoldDB" id="A0A251TSR7"/>
<dbReference type="PROSITE" id="PS50927">
    <property type="entry name" value="BULB_LECTIN"/>
    <property type="match status" value="1"/>
</dbReference>
<evidence type="ECO:0000259" key="10">
    <source>
        <dbReference type="PROSITE" id="PS50026"/>
    </source>
</evidence>
<evidence type="ECO:0000256" key="8">
    <source>
        <dbReference type="PROSITE-ProRule" id="PRU00076"/>
    </source>
</evidence>
<dbReference type="SMART" id="SM00473">
    <property type="entry name" value="PAN_AP"/>
    <property type="match status" value="1"/>
</dbReference>
<keyword evidence="13" id="KW-0808">Transferase</keyword>
<dbReference type="PROSITE" id="PS50948">
    <property type="entry name" value="PAN"/>
    <property type="match status" value="1"/>
</dbReference>
<keyword evidence="15" id="KW-1185">Reference proteome</keyword>
<dbReference type="Proteomes" id="UP000215914">
    <property type="component" value="Chromosome 9"/>
</dbReference>
<dbReference type="CDD" id="cd01098">
    <property type="entry name" value="PAN_AP_plant"/>
    <property type="match status" value="1"/>
</dbReference>
<evidence type="ECO:0000256" key="6">
    <source>
        <dbReference type="ARBA" id="ARBA00047899"/>
    </source>
</evidence>
<evidence type="ECO:0000259" key="12">
    <source>
        <dbReference type="PROSITE" id="PS50948"/>
    </source>
</evidence>
<gene>
    <name evidence="14" type="primary">SLSG2</name>
    <name evidence="14" type="ORF">HannXRQ_Chr09g0246401</name>
    <name evidence="13" type="ORF">HanXRQr2_Chr09g0380191</name>
</gene>
<evidence type="ECO:0000256" key="9">
    <source>
        <dbReference type="SAM" id="SignalP"/>
    </source>
</evidence>
<evidence type="ECO:0000256" key="1">
    <source>
        <dbReference type="ARBA" id="ARBA00003061"/>
    </source>
</evidence>
<reference evidence="13" key="3">
    <citation type="submission" date="2020-06" db="EMBL/GenBank/DDBJ databases">
        <title>Helianthus annuus Genome sequencing and assembly Release 2.</title>
        <authorList>
            <person name="Gouzy J."/>
            <person name="Langlade N."/>
            <person name="Munos S."/>
        </authorList>
    </citation>
    <scope>NUCLEOTIDE SEQUENCE</scope>
    <source>
        <tissue evidence="13">Leaves</tissue>
    </source>
</reference>
<evidence type="ECO:0000256" key="4">
    <source>
        <dbReference type="ARBA" id="ARBA00023157"/>
    </source>
</evidence>
<keyword evidence="8" id="KW-0245">EGF-like domain</keyword>
<dbReference type="GO" id="GO:0048544">
    <property type="term" value="P:recognition of pollen"/>
    <property type="evidence" value="ECO:0007669"/>
    <property type="project" value="InterPro"/>
</dbReference>
<dbReference type="EMBL" id="CM007898">
    <property type="protein sequence ID" value="OTG14170.1"/>
    <property type="molecule type" value="Genomic_DNA"/>
</dbReference>
<dbReference type="SMART" id="SM00108">
    <property type="entry name" value="B_lectin"/>
    <property type="match status" value="1"/>
</dbReference>
<dbReference type="PROSITE" id="PS50026">
    <property type="entry name" value="EGF_3"/>
    <property type="match status" value="1"/>
</dbReference>
<feature type="domain" description="Apple" evidence="12">
    <location>
        <begin position="340"/>
        <end position="422"/>
    </location>
</feature>
<feature type="domain" description="EGF-like" evidence="10">
    <location>
        <begin position="285"/>
        <end position="321"/>
    </location>
</feature>
<evidence type="ECO:0000313" key="13">
    <source>
        <dbReference type="EMBL" id="KAF5790190.1"/>
    </source>
</evidence>
<comment type="catalytic activity">
    <reaction evidence="7">
        <text>L-seryl-[protein] + ATP = O-phospho-L-seryl-[protein] + ADP + H(+)</text>
        <dbReference type="Rhea" id="RHEA:17989"/>
        <dbReference type="Rhea" id="RHEA-COMP:9863"/>
        <dbReference type="Rhea" id="RHEA-COMP:11604"/>
        <dbReference type="ChEBI" id="CHEBI:15378"/>
        <dbReference type="ChEBI" id="CHEBI:29999"/>
        <dbReference type="ChEBI" id="CHEBI:30616"/>
        <dbReference type="ChEBI" id="CHEBI:83421"/>
        <dbReference type="ChEBI" id="CHEBI:456216"/>
        <dbReference type="EC" id="2.7.11.1"/>
    </reaction>
</comment>
<evidence type="ECO:0000256" key="2">
    <source>
        <dbReference type="ARBA" id="ARBA00012513"/>
    </source>
</evidence>
<accession>A0A251TSR7</accession>
<dbReference type="Pfam" id="PF00954">
    <property type="entry name" value="S_locus_glycop"/>
    <property type="match status" value="1"/>
</dbReference>
<dbReference type="InterPro" id="IPR000858">
    <property type="entry name" value="S_locus_glycoprot_dom"/>
</dbReference>
<dbReference type="Pfam" id="PF08276">
    <property type="entry name" value="PAN_2"/>
    <property type="match status" value="1"/>
</dbReference>
<comment type="caution">
    <text evidence="8">Lacks conserved residue(s) required for the propagation of feature annotation.</text>
</comment>
<dbReference type="InterPro" id="IPR035446">
    <property type="entry name" value="SLSG/EP1"/>
</dbReference>
<dbReference type="CDD" id="cd00028">
    <property type="entry name" value="B_lectin"/>
    <property type="match status" value="1"/>
</dbReference>
<dbReference type="InterPro" id="IPR003609">
    <property type="entry name" value="Pan_app"/>
</dbReference>
<organism evidence="14 15">
    <name type="scientific">Helianthus annuus</name>
    <name type="common">Common sunflower</name>
    <dbReference type="NCBI Taxonomy" id="4232"/>
    <lineage>
        <taxon>Eukaryota</taxon>
        <taxon>Viridiplantae</taxon>
        <taxon>Streptophyta</taxon>
        <taxon>Embryophyta</taxon>
        <taxon>Tracheophyta</taxon>
        <taxon>Spermatophyta</taxon>
        <taxon>Magnoliopsida</taxon>
        <taxon>eudicotyledons</taxon>
        <taxon>Gunneridae</taxon>
        <taxon>Pentapetalae</taxon>
        <taxon>asterids</taxon>
        <taxon>campanulids</taxon>
        <taxon>Asterales</taxon>
        <taxon>Asteraceae</taxon>
        <taxon>Asteroideae</taxon>
        <taxon>Heliantheae alliance</taxon>
        <taxon>Heliantheae</taxon>
        <taxon>Helianthus</taxon>
    </lineage>
</organism>
<keyword evidence="5" id="KW-0325">Glycoprotein</keyword>
<evidence type="ECO:0000256" key="3">
    <source>
        <dbReference type="ARBA" id="ARBA00022729"/>
    </source>
</evidence>
<keyword evidence="3 9" id="KW-0732">Signal</keyword>
<dbReference type="GO" id="GO:0004674">
    <property type="term" value="F:protein serine/threonine kinase activity"/>
    <property type="evidence" value="ECO:0007669"/>
    <property type="project" value="UniProtKB-KW"/>
</dbReference>